<keyword evidence="10" id="KW-1185">Reference proteome</keyword>
<evidence type="ECO:0000256" key="3">
    <source>
        <dbReference type="ARBA" id="ARBA00022723"/>
    </source>
</evidence>
<keyword evidence="4 8" id="KW-0560">Oxidoreductase</keyword>
<keyword evidence="3 7" id="KW-0479">Metal-binding</keyword>
<evidence type="ECO:0000256" key="4">
    <source>
        <dbReference type="ARBA" id="ARBA00023002"/>
    </source>
</evidence>
<dbReference type="InterPro" id="IPR017972">
    <property type="entry name" value="Cyt_P450_CS"/>
</dbReference>
<dbReference type="Pfam" id="PF00067">
    <property type="entry name" value="p450"/>
    <property type="match status" value="1"/>
</dbReference>
<dbReference type="InterPro" id="IPR001128">
    <property type="entry name" value="Cyt_P450"/>
</dbReference>
<name>A0A0K0FH49_STRVS</name>
<feature type="transmembrane region" description="Helical" evidence="9">
    <location>
        <begin position="12"/>
        <end position="36"/>
    </location>
</feature>
<comment type="cofactor">
    <cofactor evidence="1 7">
        <name>heme</name>
        <dbReference type="ChEBI" id="CHEBI:30413"/>
    </cofactor>
</comment>
<evidence type="ECO:0000256" key="9">
    <source>
        <dbReference type="SAM" id="Phobius"/>
    </source>
</evidence>
<evidence type="ECO:0000256" key="5">
    <source>
        <dbReference type="ARBA" id="ARBA00023004"/>
    </source>
</evidence>
<dbReference type="PRINTS" id="PR00385">
    <property type="entry name" value="P450"/>
</dbReference>
<dbReference type="GO" id="GO:0005506">
    <property type="term" value="F:iron ion binding"/>
    <property type="evidence" value="ECO:0007669"/>
    <property type="project" value="InterPro"/>
</dbReference>
<keyword evidence="7 8" id="KW-0349">Heme</keyword>
<dbReference type="Gene3D" id="1.10.630.10">
    <property type="entry name" value="Cytochrome P450"/>
    <property type="match status" value="1"/>
</dbReference>
<dbReference type="Proteomes" id="UP000035680">
    <property type="component" value="Unassembled WGS sequence"/>
</dbReference>
<keyword evidence="5 7" id="KW-0408">Iron</keyword>
<dbReference type="PANTHER" id="PTHR24284">
    <property type="entry name" value="CYTOCHROME P450 FAMILY"/>
    <property type="match status" value="1"/>
</dbReference>
<dbReference type="STRING" id="75913.A0A0K0FH49"/>
<dbReference type="WBParaSite" id="SVE_0821000.1">
    <property type="protein sequence ID" value="SVE_0821000.1"/>
    <property type="gene ID" value="SVE_0821000"/>
</dbReference>
<evidence type="ECO:0000313" key="10">
    <source>
        <dbReference type="Proteomes" id="UP000035680"/>
    </source>
</evidence>
<keyword evidence="9" id="KW-0812">Transmembrane</keyword>
<evidence type="ECO:0000256" key="7">
    <source>
        <dbReference type="PIRSR" id="PIRSR602401-1"/>
    </source>
</evidence>
<dbReference type="PROSITE" id="PS00086">
    <property type="entry name" value="CYTOCHROME_P450"/>
    <property type="match status" value="1"/>
</dbReference>
<dbReference type="InterPro" id="IPR036396">
    <property type="entry name" value="Cyt_P450_sf"/>
</dbReference>
<accession>A0A0K0FH49</accession>
<evidence type="ECO:0000313" key="11">
    <source>
        <dbReference type="WBParaSite" id="SVE_0821000.1"/>
    </source>
</evidence>
<feature type="binding site" description="axial binding residue" evidence="7">
    <location>
        <position position="457"/>
    </location>
    <ligand>
        <name>heme</name>
        <dbReference type="ChEBI" id="CHEBI:30413"/>
    </ligand>
    <ligandPart>
        <name>Fe</name>
        <dbReference type="ChEBI" id="CHEBI:18248"/>
    </ligandPart>
</feature>
<evidence type="ECO:0000256" key="2">
    <source>
        <dbReference type="ARBA" id="ARBA00010617"/>
    </source>
</evidence>
<dbReference type="SUPFAM" id="SSF48264">
    <property type="entry name" value="Cytochrome P450"/>
    <property type="match status" value="1"/>
</dbReference>
<evidence type="ECO:0000256" key="1">
    <source>
        <dbReference type="ARBA" id="ARBA00001971"/>
    </source>
</evidence>
<dbReference type="GO" id="GO:0020037">
    <property type="term" value="F:heme binding"/>
    <property type="evidence" value="ECO:0007669"/>
    <property type="project" value="InterPro"/>
</dbReference>
<dbReference type="InterPro" id="IPR002401">
    <property type="entry name" value="Cyt_P450_E_grp-I"/>
</dbReference>
<evidence type="ECO:0000256" key="8">
    <source>
        <dbReference type="RuleBase" id="RU000461"/>
    </source>
</evidence>
<comment type="similarity">
    <text evidence="2 8">Belongs to the cytochrome P450 family.</text>
</comment>
<dbReference type="FunFam" id="1.10.630.10:FF:000036">
    <property type="entry name" value="CYtochrome P450 family"/>
    <property type="match status" value="1"/>
</dbReference>
<keyword evidence="6 8" id="KW-0503">Monooxygenase</keyword>
<dbReference type="PANTHER" id="PTHR24284:SF1">
    <property type="entry name" value="CYTOCHROME P450 FAMILY"/>
    <property type="match status" value="1"/>
</dbReference>
<sequence length="513" mass="59771">MFSSFPFSKKYLFSLSLSTSSLLITTIFVFILVWIIKFYINVYKHPRGPFPLPLIGNFHQLPFEYMPDKFEFYKKKYGPVFTIFIPYPVVVLCDYESFKEGLVKNSITFSGRAKRYPESLAHPETGRGIVFSDGPNWKEQRKVCLQIFRDFGMGKSIMETRIMDYIHETLNYIEDKRTKGSIEFTWIFKTCFANIMSEILFGIKRSLDDDREIKFIIEPIEKIFALARTNFAILYHFFNDCPLIIKILKKINNVGRKELEIAFKHIHSVILEAKSTWVKGNEPKNFVHAYMEKIGSEGKYVNDDEMPYVIHDVWVAGMETTATALNWAMNIICTFTDKQNKMRKEIYEVIGRDIDIHVDDMSKLPYCEAVVYEVLRFSNVIPHNIMHKTLNEVTISGKLLPKDTIIFAQQYNIMKYDSLFVDSEKFLPERFLMEDGKTFRKEAVDRMLAFSAGARRCIGENMAMMEIFLFLTNILSRYEIKVPKGSPMPLLKGKWAAIIKAPSFSFEVNKVTD</sequence>
<reference evidence="11" key="2">
    <citation type="submission" date="2015-08" db="UniProtKB">
        <authorList>
            <consortium name="WormBaseParasite"/>
        </authorList>
    </citation>
    <scope>IDENTIFICATION</scope>
</reference>
<keyword evidence="9" id="KW-0472">Membrane</keyword>
<dbReference type="PRINTS" id="PR00463">
    <property type="entry name" value="EP450I"/>
</dbReference>
<dbReference type="AlphaFoldDB" id="A0A0K0FH49"/>
<protein>
    <submittedName>
        <fullName evidence="11">Cytochrome P450 18a1 (inferred by orthology to a D. melanogaster protein)</fullName>
    </submittedName>
</protein>
<organism evidence="10 11">
    <name type="scientific">Strongyloides venezuelensis</name>
    <name type="common">Threadworm</name>
    <dbReference type="NCBI Taxonomy" id="75913"/>
    <lineage>
        <taxon>Eukaryota</taxon>
        <taxon>Metazoa</taxon>
        <taxon>Ecdysozoa</taxon>
        <taxon>Nematoda</taxon>
        <taxon>Chromadorea</taxon>
        <taxon>Rhabditida</taxon>
        <taxon>Tylenchina</taxon>
        <taxon>Panagrolaimomorpha</taxon>
        <taxon>Strongyloidoidea</taxon>
        <taxon>Strongyloididae</taxon>
        <taxon>Strongyloides</taxon>
    </lineage>
</organism>
<proteinExistence type="inferred from homology"/>
<keyword evidence="9" id="KW-1133">Transmembrane helix</keyword>
<dbReference type="GO" id="GO:0004497">
    <property type="term" value="F:monooxygenase activity"/>
    <property type="evidence" value="ECO:0007669"/>
    <property type="project" value="UniProtKB-KW"/>
</dbReference>
<evidence type="ECO:0000256" key="6">
    <source>
        <dbReference type="ARBA" id="ARBA00023033"/>
    </source>
</evidence>
<reference evidence="10" key="1">
    <citation type="submission" date="2014-07" db="EMBL/GenBank/DDBJ databases">
        <authorList>
            <person name="Martin A.A"/>
            <person name="De Silva N."/>
        </authorList>
    </citation>
    <scope>NUCLEOTIDE SEQUENCE</scope>
</reference>
<dbReference type="GO" id="GO:0016705">
    <property type="term" value="F:oxidoreductase activity, acting on paired donors, with incorporation or reduction of molecular oxygen"/>
    <property type="evidence" value="ECO:0007669"/>
    <property type="project" value="InterPro"/>
</dbReference>